<feature type="transmembrane region" description="Helical" evidence="1">
    <location>
        <begin position="47"/>
        <end position="69"/>
    </location>
</feature>
<accession>A0A8S9SMH0</accession>
<evidence type="ECO:0000256" key="1">
    <source>
        <dbReference type="SAM" id="Phobius"/>
    </source>
</evidence>
<feature type="transmembrane region" description="Helical" evidence="1">
    <location>
        <begin position="90"/>
        <end position="110"/>
    </location>
</feature>
<name>A0A8S9SMH0_BRACR</name>
<reference evidence="2" key="1">
    <citation type="submission" date="2019-12" db="EMBL/GenBank/DDBJ databases">
        <title>Genome sequencing and annotation of Brassica cretica.</title>
        <authorList>
            <person name="Studholme D.J."/>
            <person name="Sarris P."/>
        </authorList>
    </citation>
    <scope>NUCLEOTIDE SEQUENCE</scope>
    <source>
        <strain evidence="2">PFS-109/04</strain>
        <tissue evidence="2">Leaf</tissue>
    </source>
</reference>
<comment type="caution">
    <text evidence="2">The sequence shown here is derived from an EMBL/GenBank/DDBJ whole genome shotgun (WGS) entry which is preliminary data.</text>
</comment>
<keyword evidence="1" id="KW-0812">Transmembrane</keyword>
<organism evidence="2 3">
    <name type="scientific">Brassica cretica</name>
    <name type="common">Mustard</name>
    <dbReference type="NCBI Taxonomy" id="69181"/>
    <lineage>
        <taxon>Eukaryota</taxon>
        <taxon>Viridiplantae</taxon>
        <taxon>Streptophyta</taxon>
        <taxon>Embryophyta</taxon>
        <taxon>Tracheophyta</taxon>
        <taxon>Spermatophyta</taxon>
        <taxon>Magnoliopsida</taxon>
        <taxon>eudicotyledons</taxon>
        <taxon>Gunneridae</taxon>
        <taxon>Pentapetalae</taxon>
        <taxon>rosids</taxon>
        <taxon>malvids</taxon>
        <taxon>Brassicales</taxon>
        <taxon>Brassicaceae</taxon>
        <taxon>Brassiceae</taxon>
        <taxon>Brassica</taxon>
    </lineage>
</organism>
<dbReference type="AlphaFoldDB" id="A0A8S9SMH0"/>
<gene>
    <name evidence="2" type="ORF">F2Q69_00034414</name>
</gene>
<dbReference type="Proteomes" id="UP000712600">
    <property type="component" value="Unassembled WGS sequence"/>
</dbReference>
<dbReference type="EMBL" id="QGKX02000004">
    <property type="protein sequence ID" value="KAF3603192.1"/>
    <property type="molecule type" value="Genomic_DNA"/>
</dbReference>
<proteinExistence type="predicted"/>
<protein>
    <submittedName>
        <fullName evidence="2">Uncharacterized protein</fullName>
    </submittedName>
</protein>
<evidence type="ECO:0000313" key="3">
    <source>
        <dbReference type="Proteomes" id="UP000712600"/>
    </source>
</evidence>
<keyword evidence="1" id="KW-0472">Membrane</keyword>
<sequence length="132" mass="14559">MRLLVELELWGLSSPVRLVSLFCFWCLRCVPVGSSTCGFMDGRGVGLLLRGCGLLCLSLFSNNPFNAVFMSRERVTARHRWVSASPRTDGGLIFLACFGFMFGFFARLAVTSGFSHLELVVGWSEPVSLLTV</sequence>
<keyword evidence="1" id="KW-1133">Transmembrane helix</keyword>
<evidence type="ECO:0000313" key="2">
    <source>
        <dbReference type="EMBL" id="KAF3603192.1"/>
    </source>
</evidence>